<sequence>MKLSTRARYGTRAMLDLAQHYGDEVVPIKDIARRQQISLPYLEHLVGPLVDAHLVQSVRGSRGGLKLAKSPDNIRLNEVVCLLEGPIEPVDCIQSPDKCNRSQFCATRDIWGDMGRAMTSVLEKTTLADLVSRQQAKVSPDSDMYYI</sequence>
<dbReference type="RefSeq" id="WP_058437849.1">
    <property type="nucleotide sequence ID" value="NZ_KQ758903.1"/>
</dbReference>
<dbReference type="Pfam" id="PF02082">
    <property type="entry name" value="Rrf2"/>
    <property type="match status" value="1"/>
</dbReference>
<dbReference type="GO" id="GO:0005829">
    <property type="term" value="C:cytosol"/>
    <property type="evidence" value="ECO:0007669"/>
    <property type="project" value="TreeGrafter"/>
</dbReference>
<accession>A0A0W0GL39</accession>
<name>A0A0W0GL39_9CHLR</name>
<dbReference type="AlphaFoldDB" id="A0A0W0GL39"/>
<dbReference type="PANTHER" id="PTHR33221">
    <property type="entry name" value="WINGED HELIX-TURN-HELIX TRANSCRIPTIONAL REGULATOR, RRF2 FAMILY"/>
    <property type="match status" value="1"/>
</dbReference>
<dbReference type="GO" id="GO:0003700">
    <property type="term" value="F:DNA-binding transcription factor activity"/>
    <property type="evidence" value="ECO:0007669"/>
    <property type="project" value="TreeGrafter"/>
</dbReference>
<keyword evidence="1" id="KW-0238">DNA-binding</keyword>
<dbReference type="PROSITE" id="PS51197">
    <property type="entry name" value="HTH_RRF2_2"/>
    <property type="match status" value="1"/>
</dbReference>
<dbReference type="Proteomes" id="UP000053947">
    <property type="component" value="Unassembled WGS sequence"/>
</dbReference>
<proteinExistence type="predicted"/>
<dbReference type="Gene3D" id="1.10.10.10">
    <property type="entry name" value="Winged helix-like DNA-binding domain superfamily/Winged helix DNA-binding domain"/>
    <property type="match status" value="1"/>
</dbReference>
<dbReference type="NCBIfam" id="TIGR00738">
    <property type="entry name" value="rrf2_super"/>
    <property type="match status" value="1"/>
</dbReference>
<evidence type="ECO:0000313" key="2">
    <source>
        <dbReference type="EMBL" id="KTB49278.1"/>
    </source>
</evidence>
<protein>
    <submittedName>
        <fullName evidence="2">Transcriptional regulator, BadM/Rrf2 family</fullName>
    </submittedName>
</protein>
<dbReference type="OrthoDB" id="9808360at2"/>
<evidence type="ECO:0000313" key="3">
    <source>
        <dbReference type="Proteomes" id="UP000053947"/>
    </source>
</evidence>
<dbReference type="GO" id="GO:0003677">
    <property type="term" value="F:DNA binding"/>
    <property type="evidence" value="ECO:0007669"/>
    <property type="project" value="UniProtKB-KW"/>
</dbReference>
<dbReference type="SUPFAM" id="SSF46785">
    <property type="entry name" value="Winged helix' DNA-binding domain"/>
    <property type="match status" value="1"/>
</dbReference>
<comment type="caution">
    <text evidence="2">The sequence shown here is derived from an EMBL/GenBank/DDBJ whole genome shotgun (WGS) entry which is preliminary data.</text>
</comment>
<dbReference type="InterPro" id="IPR000944">
    <property type="entry name" value="Tscrpt_reg_Rrf2"/>
</dbReference>
<organism evidence="2 3">
    <name type="scientific">Dehalogenimonas alkenigignens</name>
    <dbReference type="NCBI Taxonomy" id="1217799"/>
    <lineage>
        <taxon>Bacteria</taxon>
        <taxon>Bacillati</taxon>
        <taxon>Chloroflexota</taxon>
        <taxon>Dehalococcoidia</taxon>
        <taxon>Dehalococcoidales</taxon>
        <taxon>Dehalococcoidaceae</taxon>
        <taxon>Dehalogenimonas</taxon>
    </lineage>
</organism>
<dbReference type="InterPro" id="IPR036390">
    <property type="entry name" value="WH_DNA-bd_sf"/>
</dbReference>
<gene>
    <name evidence="2" type="ORF">DEALK_01910</name>
</gene>
<evidence type="ECO:0000256" key="1">
    <source>
        <dbReference type="ARBA" id="ARBA00023125"/>
    </source>
</evidence>
<dbReference type="PATRIC" id="fig|1217799.6.peg.195"/>
<dbReference type="STRING" id="1217799.DEALK_01910"/>
<dbReference type="PANTHER" id="PTHR33221:SF5">
    <property type="entry name" value="HTH-TYPE TRANSCRIPTIONAL REGULATOR ISCR"/>
    <property type="match status" value="1"/>
</dbReference>
<reference evidence="2 3" key="1">
    <citation type="submission" date="2015-06" db="EMBL/GenBank/DDBJ databases">
        <title>Genome sequence of the organohalide-respiring Dehalogenimonas alkenigignens type strain (IP3-3T).</title>
        <authorList>
            <person name="Key T.A."/>
            <person name="Richmond D.P."/>
            <person name="Bowman K.S."/>
            <person name="Cho Y.-J."/>
            <person name="Chun J."/>
            <person name="da Costa M.S."/>
            <person name="Rainey F.A."/>
            <person name="Moe W.M."/>
        </authorList>
    </citation>
    <scope>NUCLEOTIDE SEQUENCE [LARGE SCALE GENOMIC DNA]</scope>
    <source>
        <strain evidence="2 3">IP3-3</strain>
    </source>
</reference>
<dbReference type="InterPro" id="IPR036388">
    <property type="entry name" value="WH-like_DNA-bd_sf"/>
</dbReference>
<dbReference type="EMBL" id="LFDV01000001">
    <property type="protein sequence ID" value="KTB49278.1"/>
    <property type="molecule type" value="Genomic_DNA"/>
</dbReference>
<keyword evidence="3" id="KW-1185">Reference proteome</keyword>